<reference evidence="4" key="1">
    <citation type="journal article" date="2006" name="PLoS Biol.">
        <title>Macronuclear genome sequence of the ciliate Tetrahymena thermophila, a model eukaryote.</title>
        <authorList>
            <person name="Eisen J.A."/>
            <person name="Coyne R.S."/>
            <person name="Wu M."/>
            <person name="Wu D."/>
            <person name="Thiagarajan M."/>
            <person name="Wortman J.R."/>
            <person name="Badger J.H."/>
            <person name="Ren Q."/>
            <person name="Amedeo P."/>
            <person name="Jones K.M."/>
            <person name="Tallon L.J."/>
            <person name="Delcher A.L."/>
            <person name="Salzberg S.L."/>
            <person name="Silva J.C."/>
            <person name="Haas B.J."/>
            <person name="Majoros W.H."/>
            <person name="Farzad M."/>
            <person name="Carlton J.M."/>
            <person name="Smith R.K. Jr."/>
            <person name="Garg J."/>
            <person name="Pearlman R.E."/>
            <person name="Karrer K.M."/>
            <person name="Sun L."/>
            <person name="Manning G."/>
            <person name="Elde N.C."/>
            <person name="Turkewitz A.P."/>
            <person name="Asai D.J."/>
            <person name="Wilkes D.E."/>
            <person name="Wang Y."/>
            <person name="Cai H."/>
            <person name="Collins K."/>
            <person name="Stewart B.A."/>
            <person name="Lee S.R."/>
            <person name="Wilamowska K."/>
            <person name="Weinberg Z."/>
            <person name="Ruzzo W.L."/>
            <person name="Wloga D."/>
            <person name="Gaertig J."/>
            <person name="Frankel J."/>
            <person name="Tsao C.-C."/>
            <person name="Gorovsky M.A."/>
            <person name="Keeling P.J."/>
            <person name="Waller R.F."/>
            <person name="Patron N.J."/>
            <person name="Cherry J.M."/>
            <person name="Stover N.A."/>
            <person name="Krieger C.J."/>
            <person name="del Toro C."/>
            <person name="Ryder H.F."/>
            <person name="Williamson S.C."/>
            <person name="Barbeau R.A."/>
            <person name="Hamilton E.P."/>
            <person name="Orias E."/>
        </authorList>
    </citation>
    <scope>NUCLEOTIDE SEQUENCE [LARGE SCALE GENOMIC DNA]</scope>
    <source>
        <strain evidence="4">SB210</strain>
    </source>
</reference>
<name>W7XE89_TETTS</name>
<dbReference type="GeneID" id="24437603"/>
<dbReference type="AlphaFoldDB" id="W7XE89"/>
<proteinExistence type="predicted"/>
<protein>
    <submittedName>
        <fullName evidence="3">Uncharacterized protein</fullName>
    </submittedName>
</protein>
<feature type="region of interest" description="Disordered" evidence="2">
    <location>
        <begin position="113"/>
        <end position="133"/>
    </location>
</feature>
<feature type="coiled-coil region" evidence="1">
    <location>
        <begin position="453"/>
        <end position="480"/>
    </location>
</feature>
<dbReference type="KEGG" id="tet:TTHERM_000158019"/>
<keyword evidence="4" id="KW-1185">Reference proteome</keyword>
<dbReference type="EMBL" id="GG662820">
    <property type="protein sequence ID" value="EWS75977.1"/>
    <property type="molecule type" value="Genomic_DNA"/>
</dbReference>
<feature type="coiled-coil region" evidence="1">
    <location>
        <begin position="51"/>
        <end position="92"/>
    </location>
</feature>
<dbReference type="InParanoid" id="W7XE89"/>
<keyword evidence="1" id="KW-0175">Coiled coil</keyword>
<sequence>MQEQNSVLTCTNLCQSFQSQSIETVKQKQINAMIQNQIELEQTNNSLKSIIQRYNQDLVDYFNQNQNLIQQKQDLEQQNEALKKQIFNKNCQNKSTQTDLISKEIETQTERREFQQDFDSQQKQNQQGRIPKNEERFIENQNPKRKTWRECEKYQHSISSQKDQEQMYSKSIDCEYFESKKHLEKMLKKLTEKIQFLSDTINESQAAFQNQQIISCLQEIQAIVDYLKILINDQMAEIKKFADQVNSQVLEIIEEANKLQNISQKKQNQEESFKFISYTEFTQNSNLSHHFNNEESNLNKSSEYLGDPNCTIINTSRNTENLFQDSEIFNNQDQFTNIQEIESNLKQNNFLDKNLNYQNQFNPQFQSKQDCFSVKKNEENSLNKNYNTNFVEDSKLQEKSLTELEQQQEEQQKQMNIEYDYDSKLNENIQCSQIFNSQHKLNQTGSFLETNNLNESNDQISQYENLLETLGDEEFDLEQQINNKQNTVYNQYKKKPDSKSKAQIFNRILTFSFGNNPTSLCINNSQIPIQKQSHMSNQQENEIHLKLVKQEELNSEISNKLQETQKSYLNFVNNLLSLIGDSNTQITIEKYLKSDAQQQAELEKSTLQSQEKIISFFEKLSQFKSEIDAIQKQSICQSQSNVECITESTLEEIGQSFYADQIQKQFLTKTKMMFNQRIENIRRVKFNVESMKKIFRSNDGEICKQYDLYGITAADFIFLKQYIQELLNFMNQINQKTTQSIKSEFMERCLAEIDQLKVSSEFKILIEFLKQSIILKITIKSYC</sequence>
<evidence type="ECO:0000313" key="4">
    <source>
        <dbReference type="Proteomes" id="UP000009168"/>
    </source>
</evidence>
<feature type="compositionally biased region" description="Low complexity" evidence="2">
    <location>
        <begin position="117"/>
        <end position="127"/>
    </location>
</feature>
<dbReference type="Proteomes" id="UP000009168">
    <property type="component" value="Unassembled WGS sequence"/>
</dbReference>
<dbReference type="RefSeq" id="XP_012651495.1">
    <property type="nucleotide sequence ID" value="XM_012796041.1"/>
</dbReference>
<evidence type="ECO:0000256" key="1">
    <source>
        <dbReference type="SAM" id="Coils"/>
    </source>
</evidence>
<organism evidence="3 4">
    <name type="scientific">Tetrahymena thermophila (strain SB210)</name>
    <dbReference type="NCBI Taxonomy" id="312017"/>
    <lineage>
        <taxon>Eukaryota</taxon>
        <taxon>Sar</taxon>
        <taxon>Alveolata</taxon>
        <taxon>Ciliophora</taxon>
        <taxon>Intramacronucleata</taxon>
        <taxon>Oligohymenophorea</taxon>
        <taxon>Hymenostomatida</taxon>
        <taxon>Tetrahymenina</taxon>
        <taxon>Tetrahymenidae</taxon>
        <taxon>Tetrahymena</taxon>
    </lineage>
</organism>
<evidence type="ECO:0000313" key="3">
    <source>
        <dbReference type="EMBL" id="EWS75977.1"/>
    </source>
</evidence>
<accession>W7XE89</accession>
<evidence type="ECO:0000256" key="2">
    <source>
        <dbReference type="SAM" id="MobiDB-lite"/>
    </source>
</evidence>
<gene>
    <name evidence="3" type="ORF">TTHERM_000158019</name>
</gene>
<feature type="coiled-coil region" evidence="1">
    <location>
        <begin position="180"/>
        <end position="207"/>
    </location>
</feature>